<keyword evidence="2" id="KW-1185">Reference proteome</keyword>
<evidence type="ECO:0000313" key="1">
    <source>
        <dbReference type="EMBL" id="MDQ0199468.1"/>
    </source>
</evidence>
<sequence>MAVLYGTVEYYERQISDYLAKNQKKKLEEDISFIYSILENEISYDHFLHDEKIRVQFLNNLAYAVGQLIVNGG</sequence>
<comment type="caution">
    <text evidence="1">The sequence shown here is derived from an EMBL/GenBank/DDBJ whole genome shotgun (WGS) entry which is preliminary data.</text>
</comment>
<accession>A0ABT9XVR0</accession>
<dbReference type="Proteomes" id="UP001224122">
    <property type="component" value="Unassembled WGS sequence"/>
</dbReference>
<name>A0ABT9XVR0_9BACI</name>
<organism evidence="1 2">
    <name type="scientific">Neobacillus ginsengisoli</name>
    <dbReference type="NCBI Taxonomy" id="904295"/>
    <lineage>
        <taxon>Bacteria</taxon>
        <taxon>Bacillati</taxon>
        <taxon>Bacillota</taxon>
        <taxon>Bacilli</taxon>
        <taxon>Bacillales</taxon>
        <taxon>Bacillaceae</taxon>
        <taxon>Neobacillus</taxon>
    </lineage>
</organism>
<evidence type="ECO:0000313" key="2">
    <source>
        <dbReference type="Proteomes" id="UP001224122"/>
    </source>
</evidence>
<proteinExistence type="predicted"/>
<gene>
    <name evidence="1" type="ORF">J2S10_002650</name>
</gene>
<reference evidence="1 2" key="1">
    <citation type="submission" date="2023-07" db="EMBL/GenBank/DDBJ databases">
        <title>Genomic Encyclopedia of Type Strains, Phase IV (KMG-IV): sequencing the most valuable type-strain genomes for metagenomic binning, comparative biology and taxonomic classification.</title>
        <authorList>
            <person name="Goeker M."/>
        </authorList>
    </citation>
    <scope>NUCLEOTIDE SEQUENCE [LARGE SCALE GENOMIC DNA]</scope>
    <source>
        <strain evidence="1 2">DSM 27594</strain>
    </source>
</reference>
<dbReference type="EMBL" id="JAUSTW010000004">
    <property type="protein sequence ID" value="MDQ0199468.1"/>
    <property type="molecule type" value="Genomic_DNA"/>
</dbReference>
<dbReference type="RefSeq" id="WP_307408406.1">
    <property type="nucleotide sequence ID" value="NZ_JAUSTW010000004.1"/>
</dbReference>
<protein>
    <submittedName>
        <fullName evidence="1">Uncharacterized protein</fullName>
    </submittedName>
</protein>